<organism evidence="4 5">
    <name type="scientific">Eiseniibacteriota bacterium</name>
    <dbReference type="NCBI Taxonomy" id="2212470"/>
    <lineage>
        <taxon>Bacteria</taxon>
        <taxon>Candidatus Eiseniibacteriota</taxon>
    </lineage>
</organism>
<dbReference type="Gene3D" id="3.90.650.10">
    <property type="entry name" value="PurM-like C-terminal domain"/>
    <property type="match status" value="1"/>
</dbReference>
<dbReference type="InterPro" id="IPR010918">
    <property type="entry name" value="PurM-like_C_dom"/>
</dbReference>
<dbReference type="InterPro" id="IPR016188">
    <property type="entry name" value="PurM-like_N"/>
</dbReference>
<dbReference type="AlphaFoldDB" id="A0A538U6P5"/>
<sequence length="274" mass="28636">MACVGGRPWALTDCLNFGHPGDPKVMGDLAASLEGLAVAAEALGQLASRGAPLPFVSGNVSLYNQTGRHAIPPSPIVLCAGMVRDLSTVVSQALARAGDFLVLIGEPRDQLTGSAYARELLGERGSAPPELHLEREARLEALAVLAAEGRWVRAAHDVSDGGLGIALVEMLLASPPESGLGADVDVGVLEAESALALFSERAGIVFEVSPERAARLFQAARERGLLAWPIGTVSASGRLRILEPGGERWECEASDLRAVAARPLAALWNEEVDA</sequence>
<dbReference type="SUPFAM" id="SSF56042">
    <property type="entry name" value="PurM C-terminal domain-like"/>
    <property type="match status" value="1"/>
</dbReference>
<dbReference type="GO" id="GO:0004642">
    <property type="term" value="F:phosphoribosylformylglycinamidine synthase activity"/>
    <property type="evidence" value="ECO:0007669"/>
    <property type="project" value="InterPro"/>
</dbReference>
<name>A0A538U6P5_UNCEI</name>
<dbReference type="Proteomes" id="UP000319836">
    <property type="component" value="Unassembled WGS sequence"/>
</dbReference>
<protein>
    <recommendedName>
        <fullName evidence="6">PurM-like C-terminal domain-containing protein</fullName>
    </recommendedName>
</protein>
<dbReference type="InterPro" id="IPR036676">
    <property type="entry name" value="PurM-like_C_sf"/>
</dbReference>
<dbReference type="Pfam" id="PF02769">
    <property type="entry name" value="AIRS_C"/>
    <property type="match status" value="1"/>
</dbReference>
<evidence type="ECO:0000259" key="3">
    <source>
        <dbReference type="Pfam" id="PF02769"/>
    </source>
</evidence>
<gene>
    <name evidence="4" type="ORF">E6K80_05210</name>
</gene>
<feature type="domain" description="PurM-like C-terminal" evidence="3">
    <location>
        <begin position="96"/>
        <end position="240"/>
    </location>
</feature>
<proteinExistence type="predicted"/>
<keyword evidence="1" id="KW-0963">Cytoplasm</keyword>
<feature type="domain" description="PurM-like N-terminal" evidence="2">
    <location>
        <begin position="1"/>
        <end position="83"/>
    </location>
</feature>
<comment type="caution">
    <text evidence="4">The sequence shown here is derived from an EMBL/GenBank/DDBJ whole genome shotgun (WGS) entry which is preliminary data.</text>
</comment>
<dbReference type="Pfam" id="PF00586">
    <property type="entry name" value="AIRS"/>
    <property type="match status" value="1"/>
</dbReference>
<dbReference type="EMBL" id="VBPA01000116">
    <property type="protein sequence ID" value="TMQ71560.1"/>
    <property type="molecule type" value="Genomic_DNA"/>
</dbReference>
<dbReference type="InterPro" id="IPR036921">
    <property type="entry name" value="PurM-like_N_sf"/>
</dbReference>
<dbReference type="Gene3D" id="3.30.1330.10">
    <property type="entry name" value="PurM-like, N-terminal domain"/>
    <property type="match status" value="1"/>
</dbReference>
<evidence type="ECO:0000313" key="5">
    <source>
        <dbReference type="Proteomes" id="UP000319836"/>
    </source>
</evidence>
<dbReference type="InterPro" id="IPR010074">
    <property type="entry name" value="PRibForGlyAmidine_synth_PurL"/>
</dbReference>
<dbReference type="PANTHER" id="PTHR43555:SF1">
    <property type="entry name" value="PHOSPHORIBOSYLFORMYLGLYCINAMIDINE SYNTHASE SUBUNIT PURL"/>
    <property type="match status" value="1"/>
</dbReference>
<accession>A0A538U6P5</accession>
<dbReference type="PANTHER" id="PTHR43555">
    <property type="entry name" value="PHOSPHORIBOSYLFORMYLGLYCINAMIDINE SYNTHASE SUBUNIT PURL"/>
    <property type="match status" value="1"/>
</dbReference>
<evidence type="ECO:0008006" key="6">
    <source>
        <dbReference type="Google" id="ProtNLM"/>
    </source>
</evidence>
<dbReference type="GO" id="GO:0006189">
    <property type="term" value="P:'de novo' IMP biosynthetic process"/>
    <property type="evidence" value="ECO:0007669"/>
    <property type="project" value="InterPro"/>
</dbReference>
<dbReference type="SUPFAM" id="SSF55326">
    <property type="entry name" value="PurM N-terminal domain-like"/>
    <property type="match status" value="1"/>
</dbReference>
<reference evidence="4 5" key="1">
    <citation type="journal article" date="2019" name="Nat. Microbiol.">
        <title>Mediterranean grassland soil C-N compound turnover is dependent on rainfall and depth, and is mediated by genomically divergent microorganisms.</title>
        <authorList>
            <person name="Diamond S."/>
            <person name="Andeer P.F."/>
            <person name="Li Z."/>
            <person name="Crits-Christoph A."/>
            <person name="Burstein D."/>
            <person name="Anantharaman K."/>
            <person name="Lane K.R."/>
            <person name="Thomas B.C."/>
            <person name="Pan C."/>
            <person name="Northen T.R."/>
            <person name="Banfield J.F."/>
        </authorList>
    </citation>
    <scope>NUCLEOTIDE SEQUENCE [LARGE SCALE GENOMIC DNA]</scope>
    <source>
        <strain evidence="4">WS_10</strain>
    </source>
</reference>
<dbReference type="CDD" id="cd02204">
    <property type="entry name" value="PurL_repeat2"/>
    <property type="match status" value="1"/>
</dbReference>
<evidence type="ECO:0000256" key="1">
    <source>
        <dbReference type="ARBA" id="ARBA00022490"/>
    </source>
</evidence>
<evidence type="ECO:0000313" key="4">
    <source>
        <dbReference type="EMBL" id="TMQ71560.1"/>
    </source>
</evidence>
<evidence type="ECO:0000259" key="2">
    <source>
        <dbReference type="Pfam" id="PF00586"/>
    </source>
</evidence>